<accession>A0A413N9H3</accession>
<comment type="caution">
    <text evidence="4">The sequence shown here is derived from an EMBL/GenBank/DDBJ whole genome shotgun (WGS) entry which is preliminary data.</text>
</comment>
<dbReference type="InterPro" id="IPR032459">
    <property type="entry name" value="Oxidoreduct_C"/>
</dbReference>
<dbReference type="RefSeq" id="WP_122203475.1">
    <property type="nucleotide sequence ID" value="NZ_QRKC01000010.1"/>
</dbReference>
<evidence type="ECO:0000313" key="7">
    <source>
        <dbReference type="Proteomes" id="UP000285173"/>
    </source>
</evidence>
<gene>
    <name evidence="5" type="ORF">DW191_17025</name>
    <name evidence="4" type="ORF">DW986_15315</name>
</gene>
<feature type="domain" description="Gfo/Idh/MocA-like oxidoreductase N-terminal" evidence="2">
    <location>
        <begin position="79"/>
        <end position="166"/>
    </location>
</feature>
<dbReference type="InterPro" id="IPR000683">
    <property type="entry name" value="Gfo/Idh/MocA-like_OxRdtase_N"/>
</dbReference>
<keyword evidence="1" id="KW-0560">Oxidoreductase</keyword>
<evidence type="ECO:0000313" key="5">
    <source>
        <dbReference type="EMBL" id="RHH74861.1"/>
    </source>
</evidence>
<proteinExistence type="predicted"/>
<evidence type="ECO:0000259" key="3">
    <source>
        <dbReference type="Pfam" id="PF16490"/>
    </source>
</evidence>
<dbReference type="AlphaFoldDB" id="A0A413N9H3"/>
<evidence type="ECO:0000259" key="2">
    <source>
        <dbReference type="Pfam" id="PF01408"/>
    </source>
</evidence>
<dbReference type="Proteomes" id="UP000283732">
    <property type="component" value="Unassembled WGS sequence"/>
</dbReference>
<dbReference type="InterPro" id="IPR036291">
    <property type="entry name" value="NAD(P)-bd_dom_sf"/>
</dbReference>
<dbReference type="EMBL" id="QRKC01000010">
    <property type="protein sequence ID" value="RHH74861.1"/>
    <property type="molecule type" value="Genomic_DNA"/>
</dbReference>
<evidence type="ECO:0000256" key="1">
    <source>
        <dbReference type="ARBA" id="ARBA00023002"/>
    </source>
</evidence>
<dbReference type="SUPFAM" id="SSF51735">
    <property type="entry name" value="NAD(P)-binding Rossmann-fold domains"/>
    <property type="match status" value="1"/>
</dbReference>
<evidence type="ECO:0000313" key="4">
    <source>
        <dbReference type="EMBL" id="RGZ45165.1"/>
    </source>
</evidence>
<dbReference type="GO" id="GO:0000166">
    <property type="term" value="F:nucleotide binding"/>
    <property type="evidence" value="ECO:0007669"/>
    <property type="project" value="InterPro"/>
</dbReference>
<evidence type="ECO:0000313" key="6">
    <source>
        <dbReference type="Proteomes" id="UP000283732"/>
    </source>
</evidence>
<feature type="domain" description="Putative oxidoreductase C-terminal" evidence="3">
    <location>
        <begin position="183"/>
        <end position="462"/>
    </location>
</feature>
<sequence>MKNYLVFSMAALLVGASCNTKQEKAAEGFTGAPGEVKLVTLDPGHFHAALVQKVSYPQVSKDVYVYAPTGFDVDEHLKRIQGFNTRAENPTAWNEIVYTGDDYLEKMLAEKKGNVMIQAGNNGKKTEYIKKTLEAGINVLSDKPMAINSQSFKLLEECFAIAKQKNIMLYDIMTERNEITTMLQRELSTIPAVYGEQLKGSPEEPAIVKESVHHLFKLVDNKPLTRPVWYLDVNQQGEGIVDVTTHLVDLVQWEAFPDQIIDYKKDIELIDANRWTTSISPEEFKQVTGTDAYPDFLKKDVENDTLKVYCNGDIVYKIKGVTAKVSVIWNYTFPKGGGDTHFSVMKGSKADLVIRQGKEQNYQPELFVEAVKGVDLAAYEKDLTASMEKVSAEYPGVALNKVGDGVWQVEIPTKYRVGHEAHFGQVTEHFLDYLKEGKLPDWEVPNMLAKYYTTTSALDMAKAKTK</sequence>
<dbReference type="EMBL" id="QSEF01000023">
    <property type="protein sequence ID" value="RGZ45165.1"/>
    <property type="molecule type" value="Genomic_DNA"/>
</dbReference>
<name>A0A413N9H3_9BACT</name>
<protein>
    <submittedName>
        <fullName evidence="4">Oxidoreductase</fullName>
    </submittedName>
</protein>
<dbReference type="Gene3D" id="3.40.50.720">
    <property type="entry name" value="NAD(P)-binding Rossmann-like Domain"/>
    <property type="match status" value="1"/>
</dbReference>
<organism evidence="4 7">
    <name type="scientific">Parabacteroides merdae</name>
    <dbReference type="NCBI Taxonomy" id="46503"/>
    <lineage>
        <taxon>Bacteria</taxon>
        <taxon>Pseudomonadati</taxon>
        <taxon>Bacteroidota</taxon>
        <taxon>Bacteroidia</taxon>
        <taxon>Bacteroidales</taxon>
        <taxon>Tannerellaceae</taxon>
        <taxon>Parabacteroides</taxon>
    </lineage>
</organism>
<dbReference type="Pfam" id="PF16490">
    <property type="entry name" value="Oxidoreduct_C"/>
    <property type="match status" value="1"/>
</dbReference>
<dbReference type="PANTHER" id="PTHR43818:SF11">
    <property type="entry name" value="BCDNA.GH03377"/>
    <property type="match status" value="1"/>
</dbReference>
<dbReference type="GO" id="GO:0016491">
    <property type="term" value="F:oxidoreductase activity"/>
    <property type="evidence" value="ECO:0007669"/>
    <property type="project" value="UniProtKB-KW"/>
</dbReference>
<dbReference type="Proteomes" id="UP000285173">
    <property type="component" value="Unassembled WGS sequence"/>
</dbReference>
<dbReference type="InterPro" id="IPR050463">
    <property type="entry name" value="Gfo/Idh/MocA_oxidrdct_glycsds"/>
</dbReference>
<dbReference type="Pfam" id="PF01408">
    <property type="entry name" value="GFO_IDH_MocA"/>
    <property type="match status" value="1"/>
</dbReference>
<dbReference type="PROSITE" id="PS51257">
    <property type="entry name" value="PROKAR_LIPOPROTEIN"/>
    <property type="match status" value="1"/>
</dbReference>
<reference evidence="6 7" key="1">
    <citation type="submission" date="2018-08" db="EMBL/GenBank/DDBJ databases">
        <title>A genome reference for cultivated species of the human gut microbiota.</title>
        <authorList>
            <person name="Zou Y."/>
            <person name="Xue W."/>
            <person name="Luo G."/>
        </authorList>
    </citation>
    <scope>NUCLEOTIDE SEQUENCE [LARGE SCALE GENOMIC DNA]</scope>
    <source>
        <strain evidence="5 6">AM16-50</strain>
        <strain evidence="4 7">AM50-15</strain>
    </source>
</reference>
<dbReference type="PANTHER" id="PTHR43818">
    <property type="entry name" value="BCDNA.GH03377"/>
    <property type="match status" value="1"/>
</dbReference>